<evidence type="ECO:0000313" key="2">
    <source>
        <dbReference type="Proteomes" id="UP000470246"/>
    </source>
</evidence>
<reference evidence="1 2" key="1">
    <citation type="submission" date="2020-02" db="EMBL/GenBank/DDBJ databases">
        <title>Geodermatophilus sabuli CPCC 205279 I12A-02694.</title>
        <authorList>
            <person name="Jiang Z."/>
        </authorList>
    </citation>
    <scope>NUCLEOTIDE SEQUENCE [LARGE SCALE GENOMIC DNA]</scope>
    <source>
        <strain evidence="1 2">I12A-02694</strain>
    </source>
</reference>
<dbReference type="EMBL" id="JAAGWF010000018">
    <property type="protein sequence ID" value="NEK59494.1"/>
    <property type="molecule type" value="Genomic_DNA"/>
</dbReference>
<sequence>MLELGKAGSAGTAKGELPVLRDGAVVAVLRASSWKEAATAVVGDREWVLAKRKRALTGRWASEPEDAVRLSARQTSFWKGTWEVDLAGTLLHAEVVSRWKGGYRYLDGKRVVAETGTTGGWSPRPTLTADDALSLDHQVFLLWLALVMSRRDEAATTAAVTGGAVAGGS</sequence>
<proteinExistence type="predicted"/>
<protein>
    <submittedName>
        <fullName evidence="1">Uncharacterized protein</fullName>
    </submittedName>
</protein>
<dbReference type="AlphaFoldDB" id="A0A7K3W5I0"/>
<gene>
    <name evidence="1" type="ORF">GCU56_16680</name>
</gene>
<comment type="caution">
    <text evidence="1">The sequence shown here is derived from an EMBL/GenBank/DDBJ whole genome shotgun (WGS) entry which is preliminary data.</text>
</comment>
<organism evidence="1 2">
    <name type="scientific">Geodermatophilus sabuli</name>
    <dbReference type="NCBI Taxonomy" id="1564158"/>
    <lineage>
        <taxon>Bacteria</taxon>
        <taxon>Bacillati</taxon>
        <taxon>Actinomycetota</taxon>
        <taxon>Actinomycetes</taxon>
        <taxon>Geodermatophilales</taxon>
        <taxon>Geodermatophilaceae</taxon>
        <taxon>Geodermatophilus</taxon>
    </lineage>
</organism>
<name>A0A7K3W5I0_9ACTN</name>
<evidence type="ECO:0000313" key="1">
    <source>
        <dbReference type="EMBL" id="NEK59494.1"/>
    </source>
</evidence>
<dbReference type="Proteomes" id="UP000470246">
    <property type="component" value="Unassembled WGS sequence"/>
</dbReference>
<keyword evidence="2" id="KW-1185">Reference proteome</keyword>
<dbReference type="RefSeq" id="WP_163482865.1">
    <property type="nucleotide sequence ID" value="NZ_JAAGWF010000018.1"/>
</dbReference>
<accession>A0A7K3W5I0</accession>